<dbReference type="InterPro" id="IPR051324">
    <property type="entry name" value="Stress/Tellurium_Resist"/>
</dbReference>
<sequence length="192" mass="21137">MSLTLEKGQNISLNKVDPGLQNVIIGLGWDARSTDGQPFDLDASIFMVNETEKVPSNGYFVFYNQAKSPCGSIIYSGDNLTGDGDGDDETLTVNLSSVDPQVKSLFITVTIHQAEERKQNFGQVRNAFVRLVNQDTGREVVRFDLSEDYSIETAMIFGELYRHNGEWKFRAIGQGLSGGLLGLCQQYGVVLG</sequence>
<feature type="domain" description="TerD" evidence="4">
    <location>
        <begin position="1"/>
        <end position="187"/>
    </location>
</feature>
<dbReference type="InterPro" id="IPR003325">
    <property type="entry name" value="TerD"/>
</dbReference>
<keyword evidence="2" id="KW-0778">Tellurium resistance</keyword>
<dbReference type="Pfam" id="PF02342">
    <property type="entry name" value="TerD"/>
    <property type="match status" value="1"/>
</dbReference>
<protein>
    <submittedName>
        <fullName evidence="5">Stress response protein</fullName>
    </submittedName>
</protein>
<dbReference type="GO" id="GO:0046690">
    <property type="term" value="P:response to tellurium ion"/>
    <property type="evidence" value="ECO:0007669"/>
    <property type="project" value="UniProtKB-KW"/>
</dbReference>
<evidence type="ECO:0000256" key="2">
    <source>
        <dbReference type="ARBA" id="ARBA00022686"/>
    </source>
</evidence>
<dbReference type="CDD" id="cd06974">
    <property type="entry name" value="TerD_like"/>
    <property type="match status" value="1"/>
</dbReference>
<evidence type="ECO:0000256" key="3">
    <source>
        <dbReference type="ARBA" id="ARBA00055880"/>
    </source>
</evidence>
<reference evidence="5 6" key="1">
    <citation type="submission" date="2018-06" db="EMBL/GenBank/DDBJ databases">
        <authorList>
            <consortium name="Pathogen Informatics"/>
            <person name="Doyle S."/>
        </authorList>
    </citation>
    <scope>NUCLEOTIDE SEQUENCE [LARGE SCALE GENOMIC DNA]</scope>
    <source>
        <strain evidence="5 6">NCTC1659</strain>
    </source>
</reference>
<dbReference type="AlphaFoldDB" id="A0A1V4B3X9"/>
<gene>
    <name evidence="5" type="primary">terD_2</name>
    <name evidence="5" type="ORF">NCTC1659_01825</name>
</gene>
<proteinExistence type="inferred from homology"/>
<dbReference type="PANTHER" id="PTHR32097">
    <property type="entry name" value="CAMP-BINDING PROTEIN 1-RELATED"/>
    <property type="match status" value="1"/>
</dbReference>
<evidence type="ECO:0000313" key="5">
    <source>
        <dbReference type="EMBL" id="STO60530.1"/>
    </source>
</evidence>
<evidence type="ECO:0000256" key="1">
    <source>
        <dbReference type="ARBA" id="ARBA00008775"/>
    </source>
</evidence>
<dbReference type="Gene3D" id="2.60.60.30">
    <property type="entry name" value="sav2460 like domains"/>
    <property type="match status" value="1"/>
</dbReference>
<comment type="similarity">
    <text evidence="1">Belongs to the CAPAB/TerDEXZ family.</text>
</comment>
<name>A0A1V4B3X9_9PAST</name>
<evidence type="ECO:0000259" key="4">
    <source>
        <dbReference type="Pfam" id="PF02342"/>
    </source>
</evidence>
<comment type="function">
    <text evidence="3">Not known; seems to contribute to the tellurium resistance (Ter) mechanism. Also involved in phage inhibition (Phi) and colicin resistance (PacB).</text>
</comment>
<accession>A0A1V4B3X9</accession>
<dbReference type="EMBL" id="UGHF01000001">
    <property type="protein sequence ID" value="STO60530.1"/>
    <property type="molecule type" value="Genomic_DNA"/>
</dbReference>
<organism evidence="5 6">
    <name type="scientific">Canicola haemoglobinophilus</name>
    <dbReference type="NCBI Taxonomy" id="733"/>
    <lineage>
        <taxon>Bacteria</taxon>
        <taxon>Pseudomonadati</taxon>
        <taxon>Pseudomonadota</taxon>
        <taxon>Gammaproteobacteria</taxon>
        <taxon>Pasteurellales</taxon>
        <taxon>Pasteurellaceae</taxon>
        <taxon>Canicola</taxon>
    </lineage>
</organism>
<evidence type="ECO:0000313" key="6">
    <source>
        <dbReference type="Proteomes" id="UP000254329"/>
    </source>
</evidence>
<dbReference type="RefSeq" id="WP_078217627.1">
    <property type="nucleotide sequence ID" value="NZ_MUXZ01000004.1"/>
</dbReference>
<dbReference type="STRING" id="733.B0186_01565"/>
<dbReference type="PANTHER" id="PTHR32097:SF4">
    <property type="entry name" value="GENERAL STRESS PROTEIN 16U"/>
    <property type="match status" value="1"/>
</dbReference>
<dbReference type="FunFam" id="2.60.60.30:FF:000001">
    <property type="entry name" value="Tellurium resistance protein TerD"/>
    <property type="match status" value="1"/>
</dbReference>
<dbReference type="Proteomes" id="UP000254329">
    <property type="component" value="Unassembled WGS sequence"/>
</dbReference>
<keyword evidence="6" id="KW-1185">Reference proteome</keyword>